<name>A0A923I6T4_9FIRM</name>
<protein>
    <submittedName>
        <fullName evidence="2">Transporter</fullName>
    </submittedName>
</protein>
<gene>
    <name evidence="2" type="ORF">H8S23_07530</name>
</gene>
<comment type="caution">
    <text evidence="2">The sequence shown here is derived from an EMBL/GenBank/DDBJ whole genome shotgun (WGS) entry which is preliminary data.</text>
</comment>
<proteinExistence type="predicted"/>
<evidence type="ECO:0000313" key="2">
    <source>
        <dbReference type="EMBL" id="MBC5581358.1"/>
    </source>
</evidence>
<accession>A0A923I6T4</accession>
<keyword evidence="1" id="KW-0472">Membrane</keyword>
<evidence type="ECO:0000256" key="1">
    <source>
        <dbReference type="SAM" id="Phobius"/>
    </source>
</evidence>
<evidence type="ECO:0000313" key="3">
    <source>
        <dbReference type="Proteomes" id="UP000659630"/>
    </source>
</evidence>
<dbReference type="AlphaFoldDB" id="A0A923I6T4"/>
<keyword evidence="1" id="KW-0812">Transmembrane</keyword>
<reference evidence="2" key="1">
    <citation type="submission" date="2020-08" db="EMBL/GenBank/DDBJ databases">
        <title>Genome public.</title>
        <authorList>
            <person name="Liu C."/>
            <person name="Sun Q."/>
        </authorList>
    </citation>
    <scope>NUCLEOTIDE SEQUENCE</scope>
    <source>
        <strain evidence="2">BX8</strain>
    </source>
</reference>
<feature type="transmembrane region" description="Helical" evidence="1">
    <location>
        <begin position="87"/>
        <end position="107"/>
    </location>
</feature>
<dbReference type="EMBL" id="JACONZ010000002">
    <property type="protein sequence ID" value="MBC5581358.1"/>
    <property type="molecule type" value="Genomic_DNA"/>
</dbReference>
<dbReference type="RefSeq" id="WP_186887715.1">
    <property type="nucleotide sequence ID" value="NZ_JACONZ010000002.1"/>
</dbReference>
<feature type="transmembrane region" description="Helical" evidence="1">
    <location>
        <begin position="53"/>
        <end position="75"/>
    </location>
</feature>
<keyword evidence="3" id="KW-1185">Reference proteome</keyword>
<keyword evidence="1" id="KW-1133">Transmembrane helix</keyword>
<dbReference type="Proteomes" id="UP000659630">
    <property type="component" value="Unassembled WGS sequence"/>
</dbReference>
<sequence>MQMVHQLCRALSLGVLLGFFCGGFRLLLHPAYTEKQISAIQKVKAVFSGLLKYFTFLFLVLGLIWCFYYLALGLFEPGLAGYATNMSQLIVSALTVISILFAFVEFLRRK</sequence>
<feature type="transmembrane region" description="Helical" evidence="1">
    <location>
        <begin position="12"/>
        <end position="32"/>
    </location>
</feature>
<organism evidence="2 3">
    <name type="scientific">Anaerofilum hominis</name>
    <dbReference type="NCBI Taxonomy" id="2763016"/>
    <lineage>
        <taxon>Bacteria</taxon>
        <taxon>Bacillati</taxon>
        <taxon>Bacillota</taxon>
        <taxon>Clostridia</taxon>
        <taxon>Eubacteriales</taxon>
        <taxon>Oscillospiraceae</taxon>
        <taxon>Anaerofilum</taxon>
    </lineage>
</organism>